<proteinExistence type="predicted"/>
<dbReference type="EMBL" id="PKGI01000028">
    <property type="protein sequence ID" value="PLA76505.1"/>
    <property type="molecule type" value="Genomic_DNA"/>
</dbReference>
<comment type="caution">
    <text evidence="1">The sequence shown here is derived from an EMBL/GenBank/DDBJ whole genome shotgun (WGS) entry which is preliminary data.</text>
</comment>
<dbReference type="AlphaFoldDB" id="A0A2I2AAW3"/>
<reference evidence="2" key="1">
    <citation type="submission" date="2017-12" db="EMBL/GenBank/DDBJ databases">
        <authorList>
            <person name="Christensen H."/>
        </authorList>
    </citation>
    <scope>NUCLEOTIDE SEQUENCE [LARGE SCALE GENOMIC DNA]</scope>
    <source>
        <strain evidence="2">268A</strain>
    </source>
</reference>
<sequence>MMTNNIRKILTEYYTNFEPSGVPVPIPSLSEFLKYSELFIKFCPDISFNVDILKSALNDEDFYFGDNVLSFREYILRYNILITDNKKLAAIF</sequence>
<dbReference type="Proteomes" id="UP000234579">
    <property type="component" value="Unassembled WGS sequence"/>
</dbReference>
<organism evidence="1 2">
    <name type="scientific">Ligilactobacillus agilis</name>
    <dbReference type="NCBI Taxonomy" id="1601"/>
    <lineage>
        <taxon>Bacteria</taxon>
        <taxon>Bacillati</taxon>
        <taxon>Bacillota</taxon>
        <taxon>Bacilli</taxon>
        <taxon>Lactobacillales</taxon>
        <taxon>Lactobacillaceae</taxon>
        <taxon>Ligilactobacillus</taxon>
    </lineage>
</organism>
<dbReference type="RefSeq" id="WP_101811794.1">
    <property type="nucleotide sequence ID" value="NZ_PKGI01000028.1"/>
</dbReference>
<accession>A0A2I2AAW3</accession>
<evidence type="ECO:0000313" key="1">
    <source>
        <dbReference type="EMBL" id="PLA76505.1"/>
    </source>
</evidence>
<gene>
    <name evidence="1" type="ORF">CYR79_05625</name>
</gene>
<protein>
    <submittedName>
        <fullName evidence="1">Uncharacterized protein</fullName>
    </submittedName>
</protein>
<name>A0A2I2AAW3_9LACO</name>
<evidence type="ECO:0000313" key="2">
    <source>
        <dbReference type="Proteomes" id="UP000234579"/>
    </source>
</evidence>